<dbReference type="PROSITE" id="PS00216">
    <property type="entry name" value="SUGAR_TRANSPORT_1"/>
    <property type="match status" value="1"/>
</dbReference>
<feature type="transmembrane region" description="Helical" evidence="8">
    <location>
        <begin position="181"/>
        <end position="202"/>
    </location>
</feature>
<dbReference type="InterPro" id="IPR003663">
    <property type="entry name" value="Sugar/inositol_transpt"/>
</dbReference>
<dbReference type="PANTHER" id="PTHR48021">
    <property type="match status" value="1"/>
</dbReference>
<evidence type="ECO:0000256" key="3">
    <source>
        <dbReference type="ARBA" id="ARBA00022692"/>
    </source>
</evidence>
<feature type="transmembrane region" description="Helical" evidence="8">
    <location>
        <begin position="75"/>
        <end position="94"/>
    </location>
</feature>
<evidence type="ECO:0000256" key="6">
    <source>
        <dbReference type="ARBA" id="ARBA00023180"/>
    </source>
</evidence>
<comment type="similarity">
    <text evidence="7">Belongs to the major facilitator superfamily. Sugar transporter (TC 2.A.1.1) family. Trehalose transporter subfamily.</text>
</comment>
<evidence type="ECO:0000256" key="8">
    <source>
        <dbReference type="SAM" id="Phobius"/>
    </source>
</evidence>
<dbReference type="InterPro" id="IPR005828">
    <property type="entry name" value="MFS_sugar_transport-like"/>
</dbReference>
<evidence type="ECO:0000259" key="9">
    <source>
        <dbReference type="PROSITE" id="PS50850"/>
    </source>
</evidence>
<dbReference type="OrthoDB" id="6133115at2759"/>
<evidence type="ECO:0000313" key="11">
    <source>
        <dbReference type="Proteomes" id="UP001152799"/>
    </source>
</evidence>
<sequence length="487" mass="54365">MASKYTIERNIQTEKMVMSVWRHLLPQVIATLLGTLIALSDGMTYGWTSPMIPYFKSNQTHIQVTDYDTELMETIVFYGATTGLPFTILGVNYLGRKKCMIIAAIIGCISWILLLISNSLALLFTARFLSGFAGDMCYVAAPMYIAEIADHRIRGFLSALIYLMMLLGIIIVYSVGPFAPYWVIPIIGIVITALEVILFPFMPESPYYLISKKNEKDAKKALRRLRGANTNIDTEIMEIEKAIERQKTEKGRPQDLILIKSNRHALFIMLILNGMQHMVGISVILMNLHVILNEAGSVYLSSSTAAIIFSVTMLCFATIASGVIDKFGRRILLMSSASLTGITLLIIAIYFHLKNLQYDVVFISWIPAVCVMIYAATFKLGMGIVPIVVTAEIFPTSIKAVGMTIADVVYVVASIISITTYSVLYKHVGMQAPFYLFSACAFVTVSCVFFWVPETKGKTLDEIQMMLEGIKPEDVEETNKKEINIRF</sequence>
<dbReference type="InterPro" id="IPR020846">
    <property type="entry name" value="MFS_dom"/>
</dbReference>
<proteinExistence type="inferred from homology"/>
<evidence type="ECO:0000313" key="10">
    <source>
        <dbReference type="EMBL" id="CAG9768620.1"/>
    </source>
</evidence>
<feature type="transmembrane region" description="Helical" evidence="8">
    <location>
        <begin position="101"/>
        <end position="122"/>
    </location>
</feature>
<feature type="transmembrane region" description="Helical" evidence="8">
    <location>
        <begin position="401"/>
        <end position="422"/>
    </location>
</feature>
<dbReference type="InterPro" id="IPR036259">
    <property type="entry name" value="MFS_trans_sf"/>
</dbReference>
<name>A0A9N9MQM4_9CUCU</name>
<feature type="transmembrane region" description="Helical" evidence="8">
    <location>
        <begin position="365"/>
        <end position="389"/>
    </location>
</feature>
<keyword evidence="2" id="KW-1003">Cell membrane</keyword>
<feature type="transmembrane region" description="Helical" evidence="8">
    <location>
        <begin position="266"/>
        <end position="292"/>
    </location>
</feature>
<evidence type="ECO:0000256" key="5">
    <source>
        <dbReference type="ARBA" id="ARBA00023136"/>
    </source>
</evidence>
<organism evidence="10 11">
    <name type="scientific">Ceutorhynchus assimilis</name>
    <name type="common">cabbage seed weevil</name>
    <dbReference type="NCBI Taxonomy" id="467358"/>
    <lineage>
        <taxon>Eukaryota</taxon>
        <taxon>Metazoa</taxon>
        <taxon>Ecdysozoa</taxon>
        <taxon>Arthropoda</taxon>
        <taxon>Hexapoda</taxon>
        <taxon>Insecta</taxon>
        <taxon>Pterygota</taxon>
        <taxon>Neoptera</taxon>
        <taxon>Endopterygota</taxon>
        <taxon>Coleoptera</taxon>
        <taxon>Polyphaga</taxon>
        <taxon>Cucujiformia</taxon>
        <taxon>Curculionidae</taxon>
        <taxon>Ceutorhynchinae</taxon>
        <taxon>Ceutorhynchus</taxon>
    </lineage>
</organism>
<dbReference type="PANTHER" id="PTHR48021:SF46">
    <property type="entry name" value="MAJOR FACILITATOR SUPERFAMILY (MFS) PROFILE DOMAIN-CONTAINING PROTEIN"/>
    <property type="match status" value="1"/>
</dbReference>
<keyword evidence="5 8" id="KW-0472">Membrane</keyword>
<evidence type="ECO:0000256" key="1">
    <source>
        <dbReference type="ARBA" id="ARBA00004651"/>
    </source>
</evidence>
<dbReference type="FunFam" id="1.20.1250.20:FF:000055">
    <property type="entry name" value="Facilitated trehalose transporter Tret1-2 homolog"/>
    <property type="match status" value="1"/>
</dbReference>
<feature type="transmembrane region" description="Helical" evidence="8">
    <location>
        <begin position="153"/>
        <end position="175"/>
    </location>
</feature>
<feature type="domain" description="Major facilitator superfamily (MFS) profile" evidence="9">
    <location>
        <begin position="27"/>
        <end position="456"/>
    </location>
</feature>
<dbReference type="SUPFAM" id="SSF103473">
    <property type="entry name" value="MFS general substrate transporter"/>
    <property type="match status" value="1"/>
</dbReference>
<dbReference type="Gene3D" id="1.20.1250.20">
    <property type="entry name" value="MFS general substrate transporter like domains"/>
    <property type="match status" value="1"/>
</dbReference>
<dbReference type="AlphaFoldDB" id="A0A9N9MQM4"/>
<feature type="transmembrane region" description="Helical" evidence="8">
    <location>
        <begin position="128"/>
        <end position="146"/>
    </location>
</feature>
<dbReference type="PROSITE" id="PS50850">
    <property type="entry name" value="MFS"/>
    <property type="match status" value="1"/>
</dbReference>
<dbReference type="Proteomes" id="UP001152799">
    <property type="component" value="Chromosome 5"/>
</dbReference>
<dbReference type="PRINTS" id="PR00171">
    <property type="entry name" value="SUGRTRNSPORT"/>
</dbReference>
<keyword evidence="6" id="KW-0325">Glycoprotein</keyword>
<dbReference type="GO" id="GO:0005886">
    <property type="term" value="C:plasma membrane"/>
    <property type="evidence" value="ECO:0007669"/>
    <property type="project" value="UniProtKB-SubCell"/>
</dbReference>
<feature type="transmembrane region" description="Helical" evidence="8">
    <location>
        <begin position="331"/>
        <end position="353"/>
    </location>
</feature>
<gene>
    <name evidence="10" type="ORF">CEUTPL_LOCUS9147</name>
</gene>
<dbReference type="GO" id="GO:0022857">
    <property type="term" value="F:transmembrane transporter activity"/>
    <property type="evidence" value="ECO:0007669"/>
    <property type="project" value="InterPro"/>
</dbReference>
<dbReference type="InterPro" id="IPR050549">
    <property type="entry name" value="MFS_Trehalose_Transporter"/>
</dbReference>
<evidence type="ECO:0000256" key="7">
    <source>
        <dbReference type="ARBA" id="ARBA00024348"/>
    </source>
</evidence>
<dbReference type="Pfam" id="PF00083">
    <property type="entry name" value="Sugar_tr"/>
    <property type="match status" value="1"/>
</dbReference>
<comment type="subcellular location">
    <subcellularLocation>
        <location evidence="1">Cell membrane</location>
        <topology evidence="1">Multi-pass membrane protein</topology>
    </subcellularLocation>
</comment>
<feature type="transmembrane region" description="Helical" evidence="8">
    <location>
        <begin position="298"/>
        <end position="319"/>
    </location>
</feature>
<dbReference type="InterPro" id="IPR005829">
    <property type="entry name" value="Sugar_transporter_CS"/>
</dbReference>
<keyword evidence="3 8" id="KW-0812">Transmembrane</keyword>
<evidence type="ECO:0000256" key="2">
    <source>
        <dbReference type="ARBA" id="ARBA00022475"/>
    </source>
</evidence>
<reference evidence="10" key="1">
    <citation type="submission" date="2022-01" db="EMBL/GenBank/DDBJ databases">
        <authorList>
            <person name="King R."/>
        </authorList>
    </citation>
    <scope>NUCLEOTIDE SEQUENCE</scope>
</reference>
<accession>A0A9N9MQM4</accession>
<dbReference type="EMBL" id="OU892281">
    <property type="protein sequence ID" value="CAG9768620.1"/>
    <property type="molecule type" value="Genomic_DNA"/>
</dbReference>
<feature type="transmembrane region" description="Helical" evidence="8">
    <location>
        <begin position="434"/>
        <end position="452"/>
    </location>
</feature>
<keyword evidence="4 8" id="KW-1133">Transmembrane helix</keyword>
<evidence type="ECO:0000256" key="4">
    <source>
        <dbReference type="ARBA" id="ARBA00022989"/>
    </source>
</evidence>
<keyword evidence="11" id="KW-1185">Reference proteome</keyword>
<protein>
    <recommendedName>
        <fullName evidence="9">Major facilitator superfamily (MFS) profile domain-containing protein</fullName>
    </recommendedName>
</protein>
<feature type="transmembrane region" description="Helical" evidence="8">
    <location>
        <begin position="20"/>
        <end position="39"/>
    </location>
</feature>